<comment type="caution">
    <text evidence="3">The sequence shown here is derived from an EMBL/GenBank/DDBJ whole genome shotgun (WGS) entry which is preliminary data.</text>
</comment>
<dbReference type="Pfam" id="PF04082">
    <property type="entry name" value="Fungal_trans"/>
    <property type="match status" value="1"/>
</dbReference>
<dbReference type="GO" id="GO:0006351">
    <property type="term" value="P:DNA-templated transcription"/>
    <property type="evidence" value="ECO:0007669"/>
    <property type="project" value="InterPro"/>
</dbReference>
<name>A0AAJ0D8C5_9PEZI</name>
<evidence type="ECO:0000256" key="1">
    <source>
        <dbReference type="ARBA" id="ARBA00023242"/>
    </source>
</evidence>
<dbReference type="PANTHER" id="PTHR46910:SF39">
    <property type="entry name" value="ZN(II)2CYS6 TRANSCRIPTION FACTOR (EUROFUNG)"/>
    <property type="match status" value="1"/>
</dbReference>
<dbReference type="GO" id="GO:0008270">
    <property type="term" value="F:zinc ion binding"/>
    <property type="evidence" value="ECO:0007669"/>
    <property type="project" value="InterPro"/>
</dbReference>
<dbReference type="EMBL" id="JAWDJX010000045">
    <property type="protein sequence ID" value="KAK3048752.1"/>
    <property type="molecule type" value="Genomic_DNA"/>
</dbReference>
<organism evidence="3 4">
    <name type="scientific">Extremus antarcticus</name>
    <dbReference type="NCBI Taxonomy" id="702011"/>
    <lineage>
        <taxon>Eukaryota</taxon>
        <taxon>Fungi</taxon>
        <taxon>Dikarya</taxon>
        <taxon>Ascomycota</taxon>
        <taxon>Pezizomycotina</taxon>
        <taxon>Dothideomycetes</taxon>
        <taxon>Dothideomycetidae</taxon>
        <taxon>Mycosphaerellales</taxon>
        <taxon>Extremaceae</taxon>
        <taxon>Extremus</taxon>
    </lineage>
</organism>
<sequence length="601" mass="66054">MQLCEAPVRHTRVYKQRRCSTFSGSGQPSTADDSVLLSVLRESRLDANAANGVDSTASFDQRIRRLEDGILRLAAALSAPNVVAGVTRVSGNSDEPYLAVSDGMDVDQDPTHSQTAMHHLHDNAMLESEALPACSLGPGTDVQSNRIGPSVPTESPLLLPDKPLPRCFLPTKDEGVGLLKEYLHDFNSKIPLLSPAVIVNHMRDCYSGAADKVPESWVLTYITFGIAHRVRAMSVFASIEDTAMADRYMNRCLERLADLLLGDPSLQMVQCLLGVTILLQTSDKSQRAASFASIAMRMVQDLAYNDQCFALDNDTDAGRSRRYLFWIAFFMDNDFAFTNLRPCSQRLADITTPLPCPYDQDWWGTTDHLDTGGEWSINVFSLHASLALIQAEMLEELFSVKARQRLSGHTFATYKAIVSKLATWRRSNVLTGLDAPELLQTTYRSDIMHLVVLEAMYFRTLFHLHASHSLGDFSTSIDVFSPAALGALTRNGLPACVEDARRFLSLAALISDGTTPIAWATACATLAALFTVLSWHARPRIDEAAHQSWATHSSCYAAVLSALESAAEQSSDGRLAESTKYCRKIYSLCESDRWSGGSLVP</sequence>
<accession>A0AAJ0D8C5</accession>
<gene>
    <name evidence="3" type="ORF">LTR09_009864</name>
</gene>
<dbReference type="CDD" id="cd12148">
    <property type="entry name" value="fungal_TF_MHR"/>
    <property type="match status" value="1"/>
</dbReference>
<protein>
    <recommendedName>
        <fullName evidence="2">Xylanolytic transcriptional activator regulatory domain-containing protein</fullName>
    </recommendedName>
</protein>
<keyword evidence="4" id="KW-1185">Reference proteome</keyword>
<feature type="domain" description="Xylanolytic transcriptional activator regulatory" evidence="2">
    <location>
        <begin position="288"/>
        <end position="361"/>
    </location>
</feature>
<dbReference type="InterPro" id="IPR050987">
    <property type="entry name" value="AtrR-like"/>
</dbReference>
<dbReference type="AlphaFoldDB" id="A0AAJ0D8C5"/>
<proteinExistence type="predicted"/>
<dbReference type="PANTHER" id="PTHR46910">
    <property type="entry name" value="TRANSCRIPTION FACTOR PDR1"/>
    <property type="match status" value="1"/>
</dbReference>
<reference evidence="3" key="1">
    <citation type="submission" date="2023-04" db="EMBL/GenBank/DDBJ databases">
        <title>Black Yeasts Isolated from many extreme environments.</title>
        <authorList>
            <person name="Coleine C."/>
            <person name="Stajich J.E."/>
            <person name="Selbmann L."/>
        </authorList>
    </citation>
    <scope>NUCLEOTIDE SEQUENCE</scope>
    <source>
        <strain evidence="3">CCFEE 5312</strain>
    </source>
</reference>
<dbReference type="InterPro" id="IPR007219">
    <property type="entry name" value="XnlR_reg_dom"/>
</dbReference>
<dbReference type="GO" id="GO:0003677">
    <property type="term" value="F:DNA binding"/>
    <property type="evidence" value="ECO:0007669"/>
    <property type="project" value="InterPro"/>
</dbReference>
<evidence type="ECO:0000313" key="4">
    <source>
        <dbReference type="Proteomes" id="UP001271007"/>
    </source>
</evidence>
<dbReference type="Proteomes" id="UP001271007">
    <property type="component" value="Unassembled WGS sequence"/>
</dbReference>
<evidence type="ECO:0000313" key="3">
    <source>
        <dbReference type="EMBL" id="KAK3048752.1"/>
    </source>
</evidence>
<dbReference type="GO" id="GO:0003700">
    <property type="term" value="F:DNA-binding transcription factor activity"/>
    <property type="evidence" value="ECO:0007669"/>
    <property type="project" value="InterPro"/>
</dbReference>
<evidence type="ECO:0000259" key="2">
    <source>
        <dbReference type="SMART" id="SM00906"/>
    </source>
</evidence>
<keyword evidence="1" id="KW-0539">Nucleus</keyword>
<dbReference type="SMART" id="SM00906">
    <property type="entry name" value="Fungal_trans"/>
    <property type="match status" value="1"/>
</dbReference>